<dbReference type="EMBL" id="FODT01000009">
    <property type="protein sequence ID" value="SEP15477.1"/>
    <property type="molecule type" value="Genomic_DNA"/>
</dbReference>
<dbReference type="SUPFAM" id="SSF51735">
    <property type="entry name" value="NAD(P)-binding Rossmann-fold domains"/>
    <property type="match status" value="2"/>
</dbReference>
<dbReference type="GO" id="GO:0006813">
    <property type="term" value="P:potassium ion transport"/>
    <property type="evidence" value="ECO:0007669"/>
    <property type="project" value="InterPro"/>
</dbReference>
<feature type="transmembrane region" description="Helical" evidence="2">
    <location>
        <begin position="86"/>
        <end position="110"/>
    </location>
</feature>
<evidence type="ECO:0000313" key="5">
    <source>
        <dbReference type="Proteomes" id="UP000199615"/>
    </source>
</evidence>
<dbReference type="InterPro" id="IPR050721">
    <property type="entry name" value="Trk_Ktr_HKT_K-transport"/>
</dbReference>
<keyword evidence="2" id="KW-0472">Membrane</keyword>
<reference evidence="5" key="1">
    <citation type="submission" date="2016-10" db="EMBL/GenBank/DDBJ databases">
        <authorList>
            <person name="Varghese N."/>
            <person name="Submissions S."/>
        </authorList>
    </citation>
    <scope>NUCLEOTIDE SEQUENCE [LARGE SCALE GENOMIC DNA]</scope>
    <source>
        <strain evidence="5">DSM 123</strain>
    </source>
</reference>
<feature type="transmembrane region" description="Helical" evidence="2">
    <location>
        <begin position="55"/>
        <end position="74"/>
    </location>
</feature>
<dbReference type="PANTHER" id="PTHR43833">
    <property type="entry name" value="POTASSIUM CHANNEL PROTEIN 2-RELATED-RELATED"/>
    <property type="match status" value="1"/>
</dbReference>
<dbReference type="AlphaFoldDB" id="A0A1H8VJS4"/>
<comment type="subcellular location">
    <subcellularLocation>
        <location evidence="1">Cell membrane</location>
        <topology evidence="1">Multi-pass membrane protein</topology>
    </subcellularLocation>
</comment>
<dbReference type="InterPro" id="IPR003148">
    <property type="entry name" value="RCK_N"/>
</dbReference>
<protein>
    <submittedName>
        <fullName evidence="4">Ion channel</fullName>
    </submittedName>
</protein>
<dbReference type="SUPFAM" id="SSF81324">
    <property type="entry name" value="Voltage-gated potassium channels"/>
    <property type="match status" value="1"/>
</dbReference>
<dbReference type="Gene3D" id="1.10.287.70">
    <property type="match status" value="1"/>
</dbReference>
<evidence type="ECO:0000256" key="2">
    <source>
        <dbReference type="SAM" id="Phobius"/>
    </source>
</evidence>
<dbReference type="InterPro" id="IPR036291">
    <property type="entry name" value="NAD(P)-bd_dom_sf"/>
</dbReference>
<dbReference type="Pfam" id="PF07885">
    <property type="entry name" value="Ion_trans_2"/>
    <property type="match status" value="1"/>
</dbReference>
<dbReference type="PROSITE" id="PS51201">
    <property type="entry name" value="RCK_N"/>
    <property type="match status" value="1"/>
</dbReference>
<dbReference type="InterPro" id="IPR013099">
    <property type="entry name" value="K_chnl_dom"/>
</dbReference>
<organism evidence="4 5">
    <name type="scientific">Rhodopseudomonas pseudopalustris</name>
    <dbReference type="NCBI Taxonomy" id="1513892"/>
    <lineage>
        <taxon>Bacteria</taxon>
        <taxon>Pseudomonadati</taxon>
        <taxon>Pseudomonadota</taxon>
        <taxon>Alphaproteobacteria</taxon>
        <taxon>Hyphomicrobiales</taxon>
        <taxon>Nitrobacteraceae</taxon>
        <taxon>Rhodopseudomonas</taxon>
    </lineage>
</organism>
<dbReference type="Gene3D" id="3.40.50.720">
    <property type="entry name" value="NAD(P)-binding Rossmann-like Domain"/>
    <property type="match status" value="2"/>
</dbReference>
<evidence type="ECO:0000313" key="4">
    <source>
        <dbReference type="EMBL" id="SEP15477.1"/>
    </source>
</evidence>
<keyword evidence="5" id="KW-1185">Reference proteome</keyword>
<keyword evidence="2" id="KW-0812">Transmembrane</keyword>
<accession>A0A1H8VJS4</accession>
<feature type="domain" description="RCK N-terminal" evidence="3">
    <location>
        <begin position="133"/>
        <end position="255"/>
    </location>
</feature>
<dbReference type="PANTHER" id="PTHR43833:SF9">
    <property type="entry name" value="POTASSIUM CHANNEL PROTEIN YUGO-RELATED"/>
    <property type="match status" value="1"/>
</dbReference>
<name>A0A1H8VJS4_9BRAD</name>
<sequence>MLVRAFGGSAVGNVTFIALRRLRAPLILIVLVFALSTLGLVLIPGVDAEGRPWRMTLFEAFYFVTYTATTIGFGELPHAFTDQQRVFVTAIIYLSVVGWAYLLGSLLSLVQEKAFQQALINRRFRRAVEQLGKPFYLICGLGDTGMTVVRALQQLGCHVTAIDKDERKIQQLEIDGLSNATPAIVADARSPETLTAAGLMKPECKGVLTLCNDDEANLAAAISASILRPGLPVIGRADTPATASSMASLGTFRVINPFREFGGHLARAMRAPDVYRLITWLTSAPGAYLFPSSPTRIPAAPGHWIVCGYGRFGQEVVAAVQRGGFTATVVDPAGPRIDGHHAIKGRGADVAVLDEAGIDRASGIVAGTDDDAENLAIGIAARRLKPDIFIIARQNLRSSRMLFTKFGANITMVPSEIVANQCIAALRTPLLADFLDAVRAKDDLWAYALSERLRAAVGNETPRFWSVTFDRNEAPGLIAVMDGPQPVTVADLLKEGGSKTAGALDSRSQPLVLRVLRATTVHEMPAPDFELIVGDQLLCAGSAMAEASQQSLLQSPLASAWSLGDRMGPADRPWRKITRALGLEK</sequence>
<keyword evidence="2" id="KW-1133">Transmembrane helix</keyword>
<dbReference type="Proteomes" id="UP000199615">
    <property type="component" value="Unassembled WGS sequence"/>
</dbReference>
<proteinExistence type="predicted"/>
<evidence type="ECO:0000256" key="1">
    <source>
        <dbReference type="ARBA" id="ARBA00004651"/>
    </source>
</evidence>
<dbReference type="GO" id="GO:0005886">
    <property type="term" value="C:plasma membrane"/>
    <property type="evidence" value="ECO:0007669"/>
    <property type="project" value="UniProtKB-SubCell"/>
</dbReference>
<gene>
    <name evidence="4" type="ORF">SAMN05444123_10918</name>
</gene>
<dbReference type="Pfam" id="PF02254">
    <property type="entry name" value="TrkA_N"/>
    <property type="match status" value="2"/>
</dbReference>
<evidence type="ECO:0000259" key="3">
    <source>
        <dbReference type="PROSITE" id="PS51201"/>
    </source>
</evidence>
<feature type="transmembrane region" description="Helical" evidence="2">
    <location>
        <begin position="26"/>
        <end position="43"/>
    </location>
</feature>